<keyword evidence="1" id="KW-0472">Membrane</keyword>
<keyword evidence="1" id="KW-1133">Transmembrane helix</keyword>
<proteinExistence type="predicted"/>
<gene>
    <name evidence="2" type="ORF">PR017_00070</name>
</gene>
<name>A0AAF1KU05_9HYPH</name>
<protein>
    <submittedName>
        <fullName evidence="2">LPS export ABC transporter periplasmic protein LptC</fullName>
    </submittedName>
</protein>
<organism evidence="2 3">
    <name type="scientific">Rhizobium tumorigenes</name>
    <dbReference type="NCBI Taxonomy" id="2041385"/>
    <lineage>
        <taxon>Bacteria</taxon>
        <taxon>Pseudomonadati</taxon>
        <taxon>Pseudomonadota</taxon>
        <taxon>Alphaproteobacteria</taxon>
        <taxon>Hyphomicrobiales</taxon>
        <taxon>Rhizobiaceae</taxon>
        <taxon>Rhizobium/Agrobacterium group</taxon>
        <taxon>Rhizobium</taxon>
    </lineage>
</organism>
<dbReference type="Proteomes" id="UP000249499">
    <property type="component" value="Chromosome"/>
</dbReference>
<reference evidence="3" key="2">
    <citation type="journal article" date="2023" name="MicrobiologyOpen">
        <title>Genomics of the tumorigenes clade of the family Rhizobiaceae and description of Rhizobium rhododendri sp. nov.</title>
        <authorList>
            <person name="Kuzmanovic N."/>
            <person name="diCenzo G.C."/>
            <person name="Bunk B."/>
            <person name="Sproeer C."/>
            <person name="Fruehling A."/>
            <person name="Neumann-Schaal M."/>
            <person name="Overmann J."/>
            <person name="Smalla K."/>
        </authorList>
    </citation>
    <scope>NUCLEOTIDE SEQUENCE [LARGE SCALE GENOMIC DNA]</scope>
    <source>
        <strain evidence="3">1078</strain>
    </source>
</reference>
<accession>A0AAF1KU05</accession>
<keyword evidence="3" id="KW-1185">Reference proteome</keyword>
<dbReference type="EMBL" id="CP117255">
    <property type="protein sequence ID" value="WFR95591.1"/>
    <property type="molecule type" value="Genomic_DNA"/>
</dbReference>
<dbReference type="RefSeq" id="WP_111216415.1">
    <property type="nucleotide sequence ID" value="NZ_CP117255.1"/>
</dbReference>
<evidence type="ECO:0000313" key="3">
    <source>
        <dbReference type="Proteomes" id="UP000249499"/>
    </source>
</evidence>
<evidence type="ECO:0000256" key="1">
    <source>
        <dbReference type="SAM" id="Phobius"/>
    </source>
</evidence>
<evidence type="ECO:0000313" key="2">
    <source>
        <dbReference type="EMBL" id="WFR95591.1"/>
    </source>
</evidence>
<feature type="transmembrane region" description="Helical" evidence="1">
    <location>
        <begin position="36"/>
        <end position="59"/>
    </location>
</feature>
<reference evidence="2 3" key="1">
    <citation type="journal article" date="2018" name="Sci. Rep.">
        <title>Rhizobium tumorigenes sp. nov., a novel plant tumorigenic bacterium isolated from cane gall tumors on thornless blackberry.</title>
        <authorList>
            <person name="Kuzmanovi N."/>
            <person name="Smalla K."/>
            <person name="Gronow S."/>
            <person name="PuBawska J."/>
        </authorList>
    </citation>
    <scope>NUCLEOTIDE SEQUENCE [LARGE SCALE GENOMIC DNA]</scope>
    <source>
        <strain evidence="2 3">1078</strain>
    </source>
</reference>
<dbReference type="KEGG" id="rtu:PR017_00070"/>
<dbReference type="AlphaFoldDB" id="A0AAF1KU05"/>
<sequence>MSNTAESTGPGRPATPELRAYDAAVVNSGRVRRLKILLPIAAVIISLIFVTVSVVRAYLPENISIQGASIEDGKIVMQRPAIAGRNADGINYSMLAEKALQDIKNPNMITLKNIKAAMPVSDGVAHVTALSGDFDRAADTMRLTEPFTVTLDNGLRAEFKGAFLDIKGGSLVTQQPVAIFKGLASIVAQSLKMTDKGNVIEFDGQVKMHIDASTIHNTGS</sequence>
<keyword evidence="1" id="KW-0812">Transmembrane</keyword>